<dbReference type="SUPFAM" id="SSF56281">
    <property type="entry name" value="Metallo-hydrolase/oxidoreductase"/>
    <property type="match status" value="1"/>
</dbReference>
<keyword evidence="2" id="KW-1185">Reference proteome</keyword>
<gene>
    <name evidence="1" type="ORF">CANCADRAFT_84386</name>
</gene>
<dbReference type="EMBL" id="KV453841">
    <property type="protein sequence ID" value="ODV92269.1"/>
    <property type="molecule type" value="Genomic_DNA"/>
</dbReference>
<dbReference type="InterPro" id="IPR036866">
    <property type="entry name" value="RibonucZ/Hydroxyglut_hydro"/>
</dbReference>
<accession>A0A1E4TKK7</accession>
<dbReference type="OrthoDB" id="421671at2759"/>
<protein>
    <recommendedName>
        <fullName evidence="3">Metallo-beta-lactamase domain-containing protein</fullName>
    </recommendedName>
</protein>
<reference evidence="2" key="1">
    <citation type="submission" date="2016-02" db="EMBL/GenBank/DDBJ databases">
        <title>Comparative genomics of biotechnologically important yeasts.</title>
        <authorList>
            <consortium name="DOE Joint Genome Institute"/>
            <person name="Riley R."/>
            <person name="Haridas S."/>
            <person name="Wolfe K.H."/>
            <person name="Lopes M.R."/>
            <person name="Hittinger C.T."/>
            <person name="Goker M."/>
            <person name="Salamov A."/>
            <person name="Wisecaver J."/>
            <person name="Long T.M."/>
            <person name="Aerts A.L."/>
            <person name="Barry K."/>
            <person name="Choi C."/>
            <person name="Clum A."/>
            <person name="Coughlan A.Y."/>
            <person name="Deshpande S."/>
            <person name="Douglass A.P."/>
            <person name="Hanson S.J."/>
            <person name="Klenk H.-P."/>
            <person name="Labutti K."/>
            <person name="Lapidus A."/>
            <person name="Lindquist E."/>
            <person name="Lipzen A."/>
            <person name="Meier-Kolthoff J.P."/>
            <person name="Ohm R.A."/>
            <person name="Otillar R.P."/>
            <person name="Pangilinan J."/>
            <person name="Peng Y."/>
            <person name="Rokas A."/>
            <person name="Rosa C.A."/>
            <person name="Scheuner C."/>
            <person name="Sibirny A.A."/>
            <person name="Slot J.C."/>
            <person name="Stielow J.B."/>
            <person name="Sun H."/>
            <person name="Kurtzman C.P."/>
            <person name="Blackwell M."/>
            <person name="Jeffries T.W."/>
            <person name="Grigoriev I.V."/>
        </authorList>
    </citation>
    <scope>NUCLEOTIDE SEQUENCE [LARGE SCALE GENOMIC DNA]</scope>
    <source>
        <strain evidence="2">NRRL Y-17796</strain>
    </source>
</reference>
<name>A0A1E4TKK7_9ASCO</name>
<dbReference type="InterPro" id="IPR025638">
    <property type="entry name" value="DUF4336"/>
</dbReference>
<proteinExistence type="predicted"/>
<dbReference type="PANTHER" id="PTHR33835">
    <property type="entry name" value="YALI0C07656P"/>
    <property type="match status" value="1"/>
</dbReference>
<dbReference type="Proteomes" id="UP000095023">
    <property type="component" value="Unassembled WGS sequence"/>
</dbReference>
<evidence type="ECO:0008006" key="3">
    <source>
        <dbReference type="Google" id="ProtNLM"/>
    </source>
</evidence>
<dbReference type="Gene3D" id="3.60.15.10">
    <property type="entry name" value="Ribonuclease Z/Hydroxyacylglutathione hydrolase-like"/>
    <property type="match status" value="1"/>
</dbReference>
<evidence type="ECO:0000313" key="1">
    <source>
        <dbReference type="EMBL" id="ODV92269.1"/>
    </source>
</evidence>
<organism evidence="1 2">
    <name type="scientific">Tortispora caseinolytica NRRL Y-17796</name>
    <dbReference type="NCBI Taxonomy" id="767744"/>
    <lineage>
        <taxon>Eukaryota</taxon>
        <taxon>Fungi</taxon>
        <taxon>Dikarya</taxon>
        <taxon>Ascomycota</taxon>
        <taxon>Saccharomycotina</taxon>
        <taxon>Trigonopsidomycetes</taxon>
        <taxon>Trigonopsidales</taxon>
        <taxon>Trigonopsidaceae</taxon>
        <taxon>Tortispora</taxon>
    </lineage>
</organism>
<sequence length="265" mass="29479">MGYGNPEQAYAEQINENLTVVNAPFKVGDRMDVGARATFLRVDSESGESKLVVFAPGPISEASASTIEKLGNGKIDYLVVPNIGHTMCLKQYIEHYPGVHVVCNKATAELIPEHEAVTVLETSHANREVAPSELGIAGIDDKLSFLFVPSHLLKEVAIYDKTDKALIFGDLFMNVPGHSQYKKADAPGWTGLLNKVPLFLYKATPDSRVQPLLLYYLLYRDTPLTREFVKLIKSLEIESFIMCHGDILSGEYGWKVFNNLFHNFT</sequence>
<evidence type="ECO:0000313" key="2">
    <source>
        <dbReference type="Proteomes" id="UP000095023"/>
    </source>
</evidence>
<dbReference type="AlphaFoldDB" id="A0A1E4TKK7"/>
<dbReference type="PANTHER" id="PTHR33835:SF1">
    <property type="entry name" value="METALLO-BETA-LACTAMASE DOMAIN-CONTAINING PROTEIN"/>
    <property type="match status" value="1"/>
</dbReference>